<evidence type="ECO:0000313" key="1">
    <source>
        <dbReference type="EMBL" id="PKK57943.1"/>
    </source>
</evidence>
<dbReference type="VEuPathDB" id="FungiDB:FUN_017974"/>
<reference evidence="1 2" key="1">
    <citation type="submission" date="2016-04" db="EMBL/GenBank/DDBJ databases">
        <title>Genome analyses suggest a sexual origin of heterokaryosis in a supposedly ancient asexual fungus.</title>
        <authorList>
            <person name="Ropars J."/>
            <person name="Sedzielewska K."/>
            <person name="Noel J."/>
            <person name="Charron P."/>
            <person name="Farinelli L."/>
            <person name="Marton T."/>
            <person name="Kruger M."/>
            <person name="Pelin A."/>
            <person name="Brachmann A."/>
            <person name="Corradi N."/>
        </authorList>
    </citation>
    <scope>NUCLEOTIDE SEQUENCE [LARGE SCALE GENOMIC DNA]</scope>
    <source>
        <strain evidence="1 2">C2</strain>
    </source>
</reference>
<name>A0A2N1M8H1_9GLOM</name>
<proteinExistence type="predicted"/>
<organism evidence="1 2">
    <name type="scientific">Rhizophagus irregularis</name>
    <dbReference type="NCBI Taxonomy" id="588596"/>
    <lineage>
        <taxon>Eukaryota</taxon>
        <taxon>Fungi</taxon>
        <taxon>Fungi incertae sedis</taxon>
        <taxon>Mucoromycota</taxon>
        <taxon>Glomeromycotina</taxon>
        <taxon>Glomeromycetes</taxon>
        <taxon>Glomerales</taxon>
        <taxon>Glomeraceae</taxon>
        <taxon>Rhizophagus</taxon>
    </lineage>
</organism>
<sequence>MIKPDRKKKKKLKVKGPETSVSSFRYTPVETLIEIKKPDVLPATIKQPIPSDDWNTWHDKLGILIPNDLLPYVTEDPIYVSKRQEKLKGKHLAPGTKKWFEAIEDRKRAAEQIVENETYMREWTARAKLWGTSFNSIEHRVAHLRIY</sequence>
<gene>
    <name evidence="1" type="ORF">RhiirC2_720882</name>
</gene>
<accession>A0A2N1M8H1</accession>
<dbReference type="EMBL" id="LLXL01003956">
    <property type="protein sequence ID" value="PKK57943.1"/>
    <property type="molecule type" value="Genomic_DNA"/>
</dbReference>
<reference evidence="1 2" key="2">
    <citation type="submission" date="2017-10" db="EMBL/GenBank/DDBJ databases">
        <title>Extensive intraspecific genome diversity in a model arbuscular mycorrhizal fungus.</title>
        <authorList>
            <person name="Chen E.C.H."/>
            <person name="Morin E."/>
            <person name="Baudet D."/>
            <person name="Noel J."/>
            <person name="Ndikumana S."/>
            <person name="Charron P."/>
            <person name="St-Onge C."/>
            <person name="Giorgi J."/>
            <person name="Grigoriev I.V."/>
            <person name="Roux C."/>
            <person name="Martin F.M."/>
            <person name="Corradi N."/>
        </authorList>
    </citation>
    <scope>NUCLEOTIDE SEQUENCE [LARGE SCALE GENOMIC DNA]</scope>
    <source>
        <strain evidence="1 2">C2</strain>
    </source>
</reference>
<protein>
    <submittedName>
        <fullName evidence="1">Uncharacterized protein</fullName>
    </submittedName>
</protein>
<dbReference type="Proteomes" id="UP000233469">
    <property type="component" value="Unassembled WGS sequence"/>
</dbReference>
<evidence type="ECO:0000313" key="2">
    <source>
        <dbReference type="Proteomes" id="UP000233469"/>
    </source>
</evidence>
<dbReference type="AlphaFoldDB" id="A0A2N1M8H1"/>
<comment type="caution">
    <text evidence="1">The sequence shown here is derived from an EMBL/GenBank/DDBJ whole genome shotgun (WGS) entry which is preliminary data.</text>
</comment>